<organism evidence="10 11">
    <name type="scientific">Aerosakkonema funiforme FACHB-1375</name>
    <dbReference type="NCBI Taxonomy" id="2949571"/>
    <lineage>
        <taxon>Bacteria</taxon>
        <taxon>Bacillati</taxon>
        <taxon>Cyanobacteriota</taxon>
        <taxon>Cyanophyceae</taxon>
        <taxon>Oscillatoriophycideae</taxon>
        <taxon>Aerosakkonematales</taxon>
        <taxon>Aerosakkonemataceae</taxon>
        <taxon>Aerosakkonema</taxon>
    </lineage>
</organism>
<evidence type="ECO:0000256" key="2">
    <source>
        <dbReference type="ARBA" id="ARBA00012438"/>
    </source>
</evidence>
<evidence type="ECO:0000259" key="7">
    <source>
        <dbReference type="PROSITE" id="PS50109"/>
    </source>
</evidence>
<feature type="domain" description="Histidine kinase" evidence="7">
    <location>
        <begin position="510"/>
        <end position="721"/>
    </location>
</feature>
<dbReference type="SMART" id="SM00388">
    <property type="entry name" value="HisKA"/>
    <property type="match status" value="1"/>
</dbReference>
<dbReference type="Pfam" id="PF08447">
    <property type="entry name" value="PAS_3"/>
    <property type="match status" value="2"/>
</dbReference>
<dbReference type="Gene3D" id="3.30.565.10">
    <property type="entry name" value="Histidine kinase-like ATPase, C-terminal domain"/>
    <property type="match status" value="1"/>
</dbReference>
<dbReference type="SMART" id="SM00091">
    <property type="entry name" value="PAS"/>
    <property type="match status" value="2"/>
</dbReference>
<dbReference type="Pfam" id="PF02518">
    <property type="entry name" value="HATPase_c"/>
    <property type="match status" value="1"/>
</dbReference>
<dbReference type="RefSeq" id="WP_190461419.1">
    <property type="nucleotide sequence ID" value="NZ_JACJPW010000002.1"/>
</dbReference>
<dbReference type="InterPro" id="IPR001610">
    <property type="entry name" value="PAC"/>
</dbReference>
<dbReference type="InterPro" id="IPR029016">
    <property type="entry name" value="GAF-like_dom_sf"/>
</dbReference>
<dbReference type="SMART" id="SM00065">
    <property type="entry name" value="GAF"/>
    <property type="match status" value="1"/>
</dbReference>
<comment type="caution">
    <text evidence="10">The sequence shown here is derived from an EMBL/GenBank/DDBJ whole genome shotgun (WGS) entry which is preliminary data.</text>
</comment>
<evidence type="ECO:0000256" key="1">
    <source>
        <dbReference type="ARBA" id="ARBA00000085"/>
    </source>
</evidence>
<reference evidence="10" key="1">
    <citation type="journal article" date="2015" name="ISME J.">
        <title>Draft Genome Sequence of Streptomyces incarnatus NRRL8089, which Produces the Nucleoside Antibiotic Sinefungin.</title>
        <authorList>
            <person name="Oshima K."/>
            <person name="Hattori M."/>
            <person name="Shimizu H."/>
            <person name="Fukuda K."/>
            <person name="Nemoto M."/>
            <person name="Inagaki K."/>
            <person name="Tamura T."/>
        </authorList>
    </citation>
    <scope>NUCLEOTIDE SEQUENCE</scope>
    <source>
        <strain evidence="10">FACHB-1375</strain>
    </source>
</reference>
<comment type="catalytic activity">
    <reaction evidence="1">
        <text>ATP + protein L-histidine = ADP + protein N-phospho-L-histidine.</text>
        <dbReference type="EC" id="2.7.13.3"/>
    </reaction>
</comment>
<evidence type="ECO:0000256" key="4">
    <source>
        <dbReference type="ARBA" id="ARBA00022679"/>
    </source>
</evidence>
<dbReference type="Gene3D" id="3.30.450.40">
    <property type="match status" value="1"/>
</dbReference>
<sequence length="722" mass="82102">MEEQLTLRLGEEPDRNLADAMPLIVWTAHCNGDVDYFNQRWLDYTGKSIEETKDWKWQSVVHPDDRQKCLADWRKALETGYPCEMEYRFRRSDGTYRWHLGRAMPIRNQQGELVLWVGTATDIESQKQTEQTERFLSQASKELASSLDYQTILERVVHLAVPTVADWCAIDVLEEEGRGEPHPQPLSIYGEESQNSGAEGNVRSVFGKIRRLAVAHIDPSKVEWAQELQKRYPHDPNSEYGVPNVLRSGKSELYPEVRDSLLVAVARDAEHLAIIREIGFKSAMVVPMIARGRTLGAITFVSTVSNSGIESGRHYNTSDLALAEDLACRAALAVDNARLYRESQSAQAALRESEERFRTMADCAAVLLWVSGTDGLRTFFNQAWLTFVGKSLEEEVGNGWIGGVHPEDLERCLDTYTKAFHVREPFEMEYRLRHKSNKYRWILDTGRPRFMPEGSFAGYIGSCMDITERKSAEDAMRDRAEELSRLSSVLAKTNADLEKRNRELDQFGYIVSHDLKAPLRAIANLSQWLEEDLQDRLTDETRHQMNLLRGRVHRMEALIEGILEYSRVGRVKTAEEVVDVSILLQNIIESLAPPTRFTITVEPGMPILKTERLLLEQVFANLIGNAIAHHDRPDGHIQISVLCQEDLYEFAVRDDGPGIAPQYHEKVFVIFQTLVPRDRVESTGIGLSLVKKIVEDKGGRISLESRQGMGATFRFTWPKSRG</sequence>
<dbReference type="Gene3D" id="3.30.450.20">
    <property type="entry name" value="PAS domain"/>
    <property type="match status" value="2"/>
</dbReference>
<dbReference type="SUPFAM" id="SSF55781">
    <property type="entry name" value="GAF domain-like"/>
    <property type="match status" value="1"/>
</dbReference>
<dbReference type="InterPro" id="IPR005467">
    <property type="entry name" value="His_kinase_dom"/>
</dbReference>
<dbReference type="Pfam" id="PF01590">
    <property type="entry name" value="GAF"/>
    <property type="match status" value="1"/>
</dbReference>
<dbReference type="Pfam" id="PF00512">
    <property type="entry name" value="HisKA"/>
    <property type="match status" value="1"/>
</dbReference>
<dbReference type="PROSITE" id="PS50113">
    <property type="entry name" value="PAC"/>
    <property type="match status" value="2"/>
</dbReference>
<dbReference type="SMART" id="SM00086">
    <property type="entry name" value="PAC"/>
    <property type="match status" value="2"/>
</dbReference>
<keyword evidence="4" id="KW-0808">Transferase</keyword>
<dbReference type="InterPro" id="IPR003018">
    <property type="entry name" value="GAF"/>
</dbReference>
<feature type="domain" description="PAS" evidence="8">
    <location>
        <begin position="353"/>
        <end position="423"/>
    </location>
</feature>
<accession>A0A926VC35</accession>
<dbReference type="GO" id="GO:0000155">
    <property type="term" value="F:phosphorelay sensor kinase activity"/>
    <property type="evidence" value="ECO:0007669"/>
    <property type="project" value="InterPro"/>
</dbReference>
<dbReference type="PANTHER" id="PTHR43304:SF1">
    <property type="entry name" value="PAC DOMAIN-CONTAINING PROTEIN"/>
    <property type="match status" value="1"/>
</dbReference>
<evidence type="ECO:0000313" key="10">
    <source>
        <dbReference type="EMBL" id="MBD2179834.1"/>
    </source>
</evidence>
<dbReference type="InterPro" id="IPR000700">
    <property type="entry name" value="PAS-assoc_C"/>
</dbReference>
<dbReference type="SUPFAM" id="SSF55785">
    <property type="entry name" value="PYP-like sensor domain (PAS domain)"/>
    <property type="match status" value="2"/>
</dbReference>
<dbReference type="InterPro" id="IPR003594">
    <property type="entry name" value="HATPase_dom"/>
</dbReference>
<dbReference type="InterPro" id="IPR036097">
    <property type="entry name" value="HisK_dim/P_sf"/>
</dbReference>
<dbReference type="InterPro" id="IPR052162">
    <property type="entry name" value="Sensor_kinase/Photoreceptor"/>
</dbReference>
<dbReference type="SUPFAM" id="SSF55874">
    <property type="entry name" value="ATPase domain of HSP90 chaperone/DNA topoisomerase II/histidine kinase"/>
    <property type="match status" value="1"/>
</dbReference>
<dbReference type="InterPro" id="IPR036890">
    <property type="entry name" value="HATPase_C_sf"/>
</dbReference>
<feature type="domain" description="PAC" evidence="9">
    <location>
        <begin position="83"/>
        <end position="135"/>
    </location>
</feature>
<dbReference type="InterPro" id="IPR004358">
    <property type="entry name" value="Sig_transdc_His_kin-like_C"/>
</dbReference>
<evidence type="ECO:0000256" key="3">
    <source>
        <dbReference type="ARBA" id="ARBA00022553"/>
    </source>
</evidence>
<dbReference type="InterPro" id="IPR035965">
    <property type="entry name" value="PAS-like_dom_sf"/>
</dbReference>
<dbReference type="InterPro" id="IPR013655">
    <property type="entry name" value="PAS_fold_3"/>
</dbReference>
<evidence type="ECO:0000313" key="11">
    <source>
        <dbReference type="Proteomes" id="UP000641646"/>
    </source>
</evidence>
<proteinExistence type="predicted"/>
<feature type="domain" description="PAC" evidence="9">
    <location>
        <begin position="426"/>
        <end position="478"/>
    </location>
</feature>
<protein>
    <recommendedName>
        <fullName evidence="2">histidine kinase</fullName>
        <ecNumber evidence="2">2.7.13.3</ecNumber>
    </recommendedName>
</protein>
<keyword evidence="5" id="KW-0418">Kinase</keyword>
<dbReference type="FunFam" id="3.30.450.40:FF:000035">
    <property type="entry name" value="PAS sensor protein"/>
    <property type="match status" value="1"/>
</dbReference>
<dbReference type="PRINTS" id="PR00344">
    <property type="entry name" value="BCTRLSENSOR"/>
</dbReference>
<dbReference type="Proteomes" id="UP000641646">
    <property type="component" value="Unassembled WGS sequence"/>
</dbReference>
<name>A0A926VC35_9CYAN</name>
<dbReference type="PROSITE" id="PS50109">
    <property type="entry name" value="HIS_KIN"/>
    <property type="match status" value="1"/>
</dbReference>
<dbReference type="SMART" id="SM00387">
    <property type="entry name" value="HATPase_c"/>
    <property type="match status" value="1"/>
</dbReference>
<dbReference type="AlphaFoldDB" id="A0A926VC35"/>
<dbReference type="NCBIfam" id="TIGR00229">
    <property type="entry name" value="sensory_box"/>
    <property type="match status" value="2"/>
</dbReference>
<dbReference type="InterPro" id="IPR003661">
    <property type="entry name" value="HisK_dim/P_dom"/>
</dbReference>
<dbReference type="FunFam" id="3.30.450.20:FF:000099">
    <property type="entry name" value="Sensory box sensor histidine kinase"/>
    <property type="match status" value="2"/>
</dbReference>
<dbReference type="SUPFAM" id="SSF47384">
    <property type="entry name" value="Homodimeric domain of signal transducing histidine kinase"/>
    <property type="match status" value="1"/>
</dbReference>
<dbReference type="Gene3D" id="1.10.287.130">
    <property type="match status" value="1"/>
</dbReference>
<keyword evidence="11" id="KW-1185">Reference proteome</keyword>
<dbReference type="InterPro" id="IPR000014">
    <property type="entry name" value="PAS"/>
</dbReference>
<gene>
    <name evidence="10" type="ORF">H6G03_01690</name>
</gene>
<evidence type="ECO:0000259" key="9">
    <source>
        <dbReference type="PROSITE" id="PS50113"/>
    </source>
</evidence>
<dbReference type="EC" id="2.7.13.3" evidence="2"/>
<evidence type="ECO:0000259" key="8">
    <source>
        <dbReference type="PROSITE" id="PS50112"/>
    </source>
</evidence>
<dbReference type="PANTHER" id="PTHR43304">
    <property type="entry name" value="PHYTOCHROME-LIKE PROTEIN CPH1"/>
    <property type="match status" value="1"/>
</dbReference>
<dbReference type="PROSITE" id="PS50112">
    <property type="entry name" value="PAS"/>
    <property type="match status" value="2"/>
</dbReference>
<evidence type="ECO:0000256" key="6">
    <source>
        <dbReference type="ARBA" id="ARBA00023012"/>
    </source>
</evidence>
<dbReference type="CDD" id="cd00082">
    <property type="entry name" value="HisKA"/>
    <property type="match status" value="1"/>
</dbReference>
<dbReference type="CDD" id="cd00130">
    <property type="entry name" value="PAS"/>
    <property type="match status" value="2"/>
</dbReference>
<reference evidence="10" key="2">
    <citation type="submission" date="2020-08" db="EMBL/GenBank/DDBJ databases">
        <authorList>
            <person name="Chen M."/>
            <person name="Teng W."/>
            <person name="Zhao L."/>
            <person name="Hu C."/>
            <person name="Zhou Y."/>
            <person name="Han B."/>
            <person name="Song L."/>
            <person name="Shu W."/>
        </authorList>
    </citation>
    <scope>NUCLEOTIDE SEQUENCE</scope>
    <source>
        <strain evidence="10">FACHB-1375</strain>
    </source>
</reference>
<dbReference type="EMBL" id="JACJPW010000002">
    <property type="protein sequence ID" value="MBD2179834.1"/>
    <property type="molecule type" value="Genomic_DNA"/>
</dbReference>
<keyword evidence="3" id="KW-0597">Phosphoprotein</keyword>
<keyword evidence="6" id="KW-0902">Two-component regulatory system</keyword>
<evidence type="ECO:0000256" key="5">
    <source>
        <dbReference type="ARBA" id="ARBA00022777"/>
    </source>
</evidence>
<feature type="domain" description="PAS" evidence="8">
    <location>
        <begin position="10"/>
        <end position="80"/>
    </location>
</feature>